<dbReference type="HOGENOM" id="CLU_1410832_0_0_1"/>
<reference evidence="1" key="2">
    <citation type="submission" date="2018-05" db="EMBL/GenBank/DDBJ databases">
        <title>OmerRS3 (Oryza meridionalis Reference Sequence Version 3).</title>
        <authorList>
            <person name="Zhang J."/>
            <person name="Kudrna D."/>
            <person name="Lee S."/>
            <person name="Talag J."/>
            <person name="Welchert J."/>
            <person name="Wing R.A."/>
        </authorList>
    </citation>
    <scope>NUCLEOTIDE SEQUENCE [LARGE SCALE GENOMIC DNA]</scope>
    <source>
        <strain evidence="1">cv. OR44</strain>
    </source>
</reference>
<dbReference type="Proteomes" id="UP000008021">
    <property type="component" value="Chromosome 4"/>
</dbReference>
<dbReference type="AlphaFoldDB" id="A0A0E0DJ13"/>
<protein>
    <submittedName>
        <fullName evidence="1">Uncharacterized protein</fullName>
    </submittedName>
</protein>
<name>A0A0E0DJ13_9ORYZ</name>
<accession>A0A0E0DJ13</accession>
<reference evidence="1" key="1">
    <citation type="submission" date="2015-04" db="UniProtKB">
        <authorList>
            <consortium name="EnsemblPlants"/>
        </authorList>
    </citation>
    <scope>IDENTIFICATION</scope>
</reference>
<evidence type="ECO:0000313" key="2">
    <source>
        <dbReference type="Proteomes" id="UP000008021"/>
    </source>
</evidence>
<dbReference type="Gramene" id="OMERI04G22500.1">
    <property type="protein sequence ID" value="OMERI04G22500.1"/>
    <property type="gene ID" value="OMERI04G22500"/>
</dbReference>
<organism evidence="1">
    <name type="scientific">Oryza meridionalis</name>
    <dbReference type="NCBI Taxonomy" id="40149"/>
    <lineage>
        <taxon>Eukaryota</taxon>
        <taxon>Viridiplantae</taxon>
        <taxon>Streptophyta</taxon>
        <taxon>Embryophyta</taxon>
        <taxon>Tracheophyta</taxon>
        <taxon>Spermatophyta</taxon>
        <taxon>Magnoliopsida</taxon>
        <taxon>Liliopsida</taxon>
        <taxon>Poales</taxon>
        <taxon>Poaceae</taxon>
        <taxon>BOP clade</taxon>
        <taxon>Oryzoideae</taxon>
        <taxon>Oryzeae</taxon>
        <taxon>Oryzinae</taxon>
        <taxon>Oryza</taxon>
    </lineage>
</organism>
<dbReference type="EnsemblPlants" id="OMERI04G22500.1">
    <property type="protein sequence ID" value="OMERI04G22500.1"/>
    <property type="gene ID" value="OMERI04G22500"/>
</dbReference>
<proteinExistence type="predicted"/>
<evidence type="ECO:0000313" key="1">
    <source>
        <dbReference type="EnsemblPlants" id="OMERI04G22500.1"/>
    </source>
</evidence>
<keyword evidence="2" id="KW-1185">Reference proteome</keyword>
<sequence>MAVQCSPVFLFPASMLALPAGALVGVSGAAFVAMIEAAAFEVAMEAFEDTFRPLALVSGNEKVAIAVVENVLKEVMVSADGCGQLLRVAIHVVPITQEQLQELIGAGESFATLSGECREGYLRAAPLVGAIEGAKRMCTVLSARIKFLPMDTVSGNNVDDLDKEKYFTNLSEEFYCLYDHMRRQLYRHQRVEK</sequence>